<evidence type="ECO:0000256" key="1">
    <source>
        <dbReference type="SAM" id="Phobius"/>
    </source>
</evidence>
<protein>
    <recommendedName>
        <fullName evidence="4">VWFA domain-containing protein</fullName>
    </recommendedName>
</protein>
<evidence type="ECO:0008006" key="4">
    <source>
        <dbReference type="Google" id="ProtNLM"/>
    </source>
</evidence>
<proteinExistence type="predicted"/>
<keyword evidence="1" id="KW-0812">Transmembrane</keyword>
<accession>A0A6C2TZU3</accession>
<reference evidence="2 3" key="1">
    <citation type="submission" date="2019-04" db="EMBL/GenBank/DDBJ databases">
        <authorList>
            <person name="Van Vliet M D."/>
        </authorList>
    </citation>
    <scope>NUCLEOTIDE SEQUENCE [LARGE SCALE GENOMIC DNA]</scope>
    <source>
        <strain evidence="2 3">F1</strain>
    </source>
</reference>
<keyword evidence="1" id="KW-1133">Transmembrane helix</keyword>
<evidence type="ECO:0000313" key="3">
    <source>
        <dbReference type="Proteomes" id="UP000366872"/>
    </source>
</evidence>
<dbReference type="EMBL" id="CAAHFG010000001">
    <property type="protein sequence ID" value="VGO12984.1"/>
    <property type="molecule type" value="Genomic_DNA"/>
</dbReference>
<sequence length="435" mass="47476">MKKRYFAKHAKSSAALISLGIHAILLVVALSFVAVTVITKEEQKFESKKVNRPRVPVKKLQVPVNIKKKKTQKPKLRKRIVVQPKLNQTVPDIKMPEITGVKGGMGSAGDGLGGSGGVGFSMPEMELFGIKSRGEKVFIILDSSAYMMVDKMGGIPAYTIIKSELVRILGGLNSTVLFNIAVYGGGEYTLFPDMVPATPGNVAKVDAWLKPLNAVSRGMGDNDYGPKTLAPGGIRVGGDFQVEPLKNTPGGWARPTLMAMQQQAEVVFLLTCRWGSELKYKTGTRERDWDESDQQKYKENVAKARALFKEENDRRRAKGQPPRVIARGERGLVNAYIPGARLPPGTTTHANYSPEMMVEAFDNTQSKSKAATPLKSGINKKKTKYSINVIHFVPSGSGSAKDPQFSKIASETRGKYKRIEGMDAIQSYVSAEGGE</sequence>
<dbReference type="AlphaFoldDB" id="A0A6C2TZU3"/>
<feature type="transmembrane region" description="Helical" evidence="1">
    <location>
        <begin position="12"/>
        <end position="38"/>
    </location>
</feature>
<organism evidence="2 3">
    <name type="scientific">Pontiella desulfatans</name>
    <dbReference type="NCBI Taxonomy" id="2750659"/>
    <lineage>
        <taxon>Bacteria</taxon>
        <taxon>Pseudomonadati</taxon>
        <taxon>Kiritimatiellota</taxon>
        <taxon>Kiritimatiellia</taxon>
        <taxon>Kiritimatiellales</taxon>
        <taxon>Pontiellaceae</taxon>
        <taxon>Pontiella</taxon>
    </lineage>
</organism>
<keyword evidence="1" id="KW-0472">Membrane</keyword>
<keyword evidence="3" id="KW-1185">Reference proteome</keyword>
<name>A0A6C2TZU3_PONDE</name>
<dbReference type="RefSeq" id="WP_136078601.1">
    <property type="nucleotide sequence ID" value="NZ_CAAHFG010000001.1"/>
</dbReference>
<evidence type="ECO:0000313" key="2">
    <source>
        <dbReference type="EMBL" id="VGO12984.1"/>
    </source>
</evidence>
<gene>
    <name evidence="2" type="ORF">PDESU_01538</name>
</gene>
<dbReference type="Proteomes" id="UP000366872">
    <property type="component" value="Unassembled WGS sequence"/>
</dbReference>